<name>A0AAF0CH22_9PROT</name>
<dbReference type="EMBL" id="CP118166">
    <property type="protein sequence ID" value="WDI31422.1"/>
    <property type="molecule type" value="Genomic_DNA"/>
</dbReference>
<sequence>MSFVIGVDGCRAGWVAARVNLSTENMDVFVAAKFDELLNLNARMLIVDMPIGLADNGKRACEALARQRLKPLRHSSVFSSPRRPMLAFDTYEQANSWGKAQTPSSGLSKQAWMILPKIREIDDAINADDQQRIGEGHPEVALWRLNDGAPCRYPKRTREGQLERAGLLTASGAETPEYHYQALKEQYGAKVGVDDVFDACALALTARARLDGEAVHLSDGAKDARGLIMEIWG</sequence>
<keyword evidence="2" id="KW-1185">Reference proteome</keyword>
<dbReference type="RefSeq" id="WP_274493311.1">
    <property type="nucleotide sequence ID" value="NZ_CP118166.1"/>
</dbReference>
<dbReference type="AlphaFoldDB" id="A0AAF0CH22"/>
<gene>
    <name evidence="1" type="ORF">PUV54_15840</name>
</gene>
<dbReference type="KEGG" id="hfl:PUV54_15840"/>
<evidence type="ECO:0000313" key="1">
    <source>
        <dbReference type="EMBL" id="WDI31422.1"/>
    </source>
</evidence>
<evidence type="ECO:0000313" key="2">
    <source>
        <dbReference type="Proteomes" id="UP001214043"/>
    </source>
</evidence>
<dbReference type="Pfam" id="PF04250">
    <property type="entry name" value="DUF429"/>
    <property type="match status" value="1"/>
</dbReference>
<accession>A0AAF0CH22</accession>
<proteinExistence type="predicted"/>
<dbReference type="Proteomes" id="UP001214043">
    <property type="component" value="Chromosome"/>
</dbReference>
<reference evidence="1" key="1">
    <citation type="submission" date="2023-02" db="EMBL/GenBank/DDBJ databases">
        <title>Genome sequence of Hyphococcus flavus.</title>
        <authorList>
            <person name="Rong J.-C."/>
            <person name="Zhao Q."/>
            <person name="Yi M."/>
            <person name="Wu J.-Y."/>
        </authorList>
    </citation>
    <scope>NUCLEOTIDE SEQUENCE</scope>
    <source>
        <strain evidence="1">MCCC 1K03223</strain>
    </source>
</reference>
<organism evidence="1 2">
    <name type="scientific">Hyphococcus flavus</name>
    <dbReference type="NCBI Taxonomy" id="1866326"/>
    <lineage>
        <taxon>Bacteria</taxon>
        <taxon>Pseudomonadati</taxon>
        <taxon>Pseudomonadota</taxon>
        <taxon>Alphaproteobacteria</taxon>
        <taxon>Parvularculales</taxon>
        <taxon>Parvularculaceae</taxon>
        <taxon>Hyphococcus</taxon>
    </lineage>
</organism>
<dbReference type="InterPro" id="IPR007362">
    <property type="entry name" value="DUF429"/>
</dbReference>
<protein>
    <submittedName>
        <fullName evidence="1">DUF429 domain-containing protein</fullName>
    </submittedName>
</protein>